<accession>A0A430FKB5</accession>
<feature type="compositionally biased region" description="Basic residues" evidence="1">
    <location>
        <begin position="567"/>
        <end position="577"/>
    </location>
</feature>
<feature type="transmembrane region" description="Helical" evidence="2">
    <location>
        <begin position="294"/>
        <end position="312"/>
    </location>
</feature>
<feature type="compositionally biased region" description="Low complexity" evidence="1">
    <location>
        <begin position="552"/>
        <end position="562"/>
    </location>
</feature>
<keyword evidence="4" id="KW-1185">Reference proteome</keyword>
<dbReference type="EMBL" id="QXGL01000003">
    <property type="protein sequence ID" value="RSX53192.1"/>
    <property type="molecule type" value="Genomic_DNA"/>
</dbReference>
<gene>
    <name evidence="3" type="ORF">D2E25_1165</name>
</gene>
<organism evidence="3 4">
    <name type="scientific">Bifidobacterium goeldii</name>
    <dbReference type="NCBI Taxonomy" id="2306975"/>
    <lineage>
        <taxon>Bacteria</taxon>
        <taxon>Bacillati</taxon>
        <taxon>Actinomycetota</taxon>
        <taxon>Actinomycetes</taxon>
        <taxon>Bifidobacteriales</taxon>
        <taxon>Bifidobacteriaceae</taxon>
        <taxon>Bifidobacterium</taxon>
    </lineage>
</organism>
<protein>
    <submittedName>
        <fullName evidence="3">Uncharacterized protein</fullName>
    </submittedName>
</protein>
<evidence type="ECO:0000256" key="1">
    <source>
        <dbReference type="SAM" id="MobiDB-lite"/>
    </source>
</evidence>
<evidence type="ECO:0000313" key="4">
    <source>
        <dbReference type="Proteomes" id="UP000287533"/>
    </source>
</evidence>
<dbReference type="Proteomes" id="UP000287533">
    <property type="component" value="Unassembled WGS sequence"/>
</dbReference>
<keyword evidence="2" id="KW-0812">Transmembrane</keyword>
<feature type="transmembrane region" description="Helical" evidence="2">
    <location>
        <begin position="411"/>
        <end position="432"/>
    </location>
</feature>
<feature type="transmembrane region" description="Helical" evidence="2">
    <location>
        <begin position="332"/>
        <end position="352"/>
    </location>
</feature>
<feature type="region of interest" description="Disordered" evidence="1">
    <location>
        <begin position="476"/>
        <end position="577"/>
    </location>
</feature>
<feature type="transmembrane region" description="Helical" evidence="2">
    <location>
        <begin position="21"/>
        <end position="41"/>
    </location>
</feature>
<comment type="caution">
    <text evidence="3">The sequence shown here is derived from an EMBL/GenBank/DDBJ whole genome shotgun (WGS) entry which is preliminary data.</text>
</comment>
<feature type="compositionally biased region" description="Basic and acidic residues" evidence="1">
    <location>
        <begin position="542"/>
        <end position="551"/>
    </location>
</feature>
<keyword evidence="2" id="KW-1133">Transmembrane helix</keyword>
<sequence length="577" mass="63236">MIRTRRPSRPSRCNRERSWPGAVACLLMFLTIVCTSATMMVQNVGPLTMPDPDMHVFASWALATGQSRNPIEPRVDRNGNTLRKQPITGPVAVLGRGSHMRNALLSDILYDEEQQIVIPQDKALTKQRRALTAAMAQDVVTVRSARANQYFPIAYAPQATGIRLALSKNLSLWDALTWGRIANLTTFVAICCIAIMFAGRWRWAFLIAAANPMSVFCASSLMADSTLIALGLLIGSLTVYAAQRGGAGRPVPAPILVVAGLVTIVLASVKIVYVPLIIPLLLLPNRTVIWWRKLMLTVSVLAAVSALAFWWSQYQYVAPSPRTDLAWNQQWMLAHPWEVVITIGINLLMYTWRVPFDEMFPYLAPIVLAYILTGRGQRHDADININASNATAARGPVATAWRWLTTHTMTISLILVYGLSMGATFGALMLTWTKGSTFTHGIASIGGFQGRYLWPLLGMLPLPWLDAGMHKKIDDIRKPAQSESSAVTTADAAPTALAMPTTPVETAAPVETAEDETSSQLATTDQHTTQQPVSSTIPAARLAEKPAEQPSRKSAAKPAKSANQSTPRKKKNRKRRR</sequence>
<name>A0A430FKB5_9BIFI</name>
<feature type="compositionally biased region" description="Low complexity" evidence="1">
    <location>
        <begin position="486"/>
        <end position="503"/>
    </location>
</feature>
<keyword evidence="2" id="KW-0472">Membrane</keyword>
<evidence type="ECO:0000313" key="3">
    <source>
        <dbReference type="EMBL" id="RSX53192.1"/>
    </source>
</evidence>
<dbReference type="InterPro" id="IPR018674">
    <property type="entry name" value="DUF2142_membrane"/>
</dbReference>
<feature type="transmembrane region" description="Helical" evidence="2">
    <location>
        <begin position="255"/>
        <end position="282"/>
    </location>
</feature>
<reference evidence="3 4" key="1">
    <citation type="submission" date="2018-09" db="EMBL/GenBank/DDBJ databases">
        <title>Characterization of the phylogenetic diversity of five novel species belonging to the genus Bifidobacterium.</title>
        <authorList>
            <person name="Lugli G.A."/>
            <person name="Duranti S."/>
            <person name="Milani C."/>
        </authorList>
    </citation>
    <scope>NUCLEOTIDE SEQUENCE [LARGE SCALE GENOMIC DNA]</scope>
    <source>
        <strain evidence="3 4">2034B</strain>
    </source>
</reference>
<feature type="transmembrane region" description="Helical" evidence="2">
    <location>
        <begin position="181"/>
        <end position="201"/>
    </location>
</feature>
<proteinExistence type="predicted"/>
<feature type="compositionally biased region" description="Polar residues" evidence="1">
    <location>
        <begin position="518"/>
        <end position="537"/>
    </location>
</feature>
<feature type="transmembrane region" description="Helical" evidence="2">
    <location>
        <begin position="452"/>
        <end position="469"/>
    </location>
</feature>
<dbReference type="AlphaFoldDB" id="A0A430FKB5"/>
<dbReference type="OrthoDB" id="3239093at2"/>
<feature type="transmembrane region" description="Helical" evidence="2">
    <location>
        <begin position="213"/>
        <end position="235"/>
    </location>
</feature>
<dbReference type="Pfam" id="PF09913">
    <property type="entry name" value="DUF2142"/>
    <property type="match status" value="1"/>
</dbReference>
<evidence type="ECO:0000256" key="2">
    <source>
        <dbReference type="SAM" id="Phobius"/>
    </source>
</evidence>